<evidence type="ECO:0000256" key="3">
    <source>
        <dbReference type="ARBA" id="ARBA00022448"/>
    </source>
</evidence>
<evidence type="ECO:0000256" key="4">
    <source>
        <dbReference type="ARBA" id="ARBA00023065"/>
    </source>
</evidence>
<dbReference type="CDD" id="cd12152">
    <property type="entry name" value="F1-ATPase_delta"/>
    <property type="match status" value="1"/>
</dbReference>
<keyword evidence="8" id="KW-0375">Hydrogen ion transport</keyword>
<evidence type="ECO:0000256" key="7">
    <source>
        <dbReference type="ARBA" id="ARBA00023310"/>
    </source>
</evidence>
<proteinExistence type="inferred from homology"/>
<evidence type="ECO:0000256" key="8">
    <source>
        <dbReference type="HAMAP-Rule" id="MF_00530"/>
    </source>
</evidence>
<reference evidence="13" key="1">
    <citation type="submission" date="2014-08" db="EMBL/GenBank/DDBJ databases">
        <authorList>
            <person name="Falentin Helene"/>
        </authorList>
    </citation>
    <scope>NUCLEOTIDE SEQUENCE</scope>
</reference>
<comment type="similarity">
    <text evidence="2 8 9">Belongs to the ATPase epsilon chain family.</text>
</comment>
<keyword evidence="4 8" id="KW-0406">Ion transport</keyword>
<dbReference type="GeneID" id="61222269"/>
<dbReference type="SUPFAM" id="SSF51344">
    <property type="entry name" value="Epsilon subunit of F1F0-ATP synthase N-terminal domain"/>
    <property type="match status" value="1"/>
</dbReference>
<dbReference type="InterPro" id="IPR020546">
    <property type="entry name" value="ATP_synth_F1_dsu/esu_N"/>
</dbReference>
<evidence type="ECO:0000256" key="6">
    <source>
        <dbReference type="ARBA" id="ARBA00023196"/>
    </source>
</evidence>
<feature type="coiled-coil region" evidence="10">
    <location>
        <begin position="92"/>
        <end position="129"/>
    </location>
</feature>
<dbReference type="RefSeq" id="WP_013160953.1">
    <property type="nucleotide sequence ID" value="NZ_HG975478.1"/>
</dbReference>
<keyword evidence="3 8" id="KW-0813">Transport</keyword>
<dbReference type="NCBIfam" id="TIGR01216">
    <property type="entry name" value="ATP_synt_epsi"/>
    <property type="match status" value="1"/>
</dbReference>
<evidence type="ECO:0000313" key="13">
    <source>
        <dbReference type="EMBL" id="CEP26900.1"/>
    </source>
</evidence>
<sequence>MPNLLQVEVVAAEGKVWEGQAVSLIARTTEGDIGILADHEPFMAALVPSAVQVTTPEGIDEIIAVSDGFISVFRNRVSLLSSFAELAQEISVEQARVTVANLHERIDSSEATTDEAREYNRALAQLRAAGQYQAKMKGQSYSEITPQPAKIAPGD</sequence>
<dbReference type="GO" id="GO:0005524">
    <property type="term" value="F:ATP binding"/>
    <property type="evidence" value="ECO:0007669"/>
    <property type="project" value="UniProtKB-UniRule"/>
</dbReference>
<dbReference type="AlphaFoldDB" id="A0A068VSG7"/>
<dbReference type="PANTHER" id="PTHR13822:SF10">
    <property type="entry name" value="ATP SYNTHASE EPSILON CHAIN, CHLOROPLASTIC"/>
    <property type="match status" value="1"/>
</dbReference>
<dbReference type="GO" id="GO:0005886">
    <property type="term" value="C:plasma membrane"/>
    <property type="evidence" value="ECO:0007669"/>
    <property type="project" value="UniProtKB-SubCell"/>
</dbReference>
<dbReference type="InterPro" id="IPR001469">
    <property type="entry name" value="ATP_synth_F1_dsu/esu"/>
</dbReference>
<evidence type="ECO:0000256" key="5">
    <source>
        <dbReference type="ARBA" id="ARBA00023136"/>
    </source>
</evidence>
<evidence type="ECO:0000259" key="12">
    <source>
        <dbReference type="Pfam" id="PF02823"/>
    </source>
</evidence>
<evidence type="ECO:0000256" key="9">
    <source>
        <dbReference type="RuleBase" id="RU003656"/>
    </source>
</evidence>
<dbReference type="Pfam" id="PF02823">
    <property type="entry name" value="ATP-synt_DE_N"/>
    <property type="match status" value="1"/>
</dbReference>
<dbReference type="PANTHER" id="PTHR13822">
    <property type="entry name" value="ATP SYNTHASE DELTA/EPSILON CHAIN"/>
    <property type="match status" value="1"/>
</dbReference>
<dbReference type="Gene3D" id="2.60.15.10">
    <property type="entry name" value="F0F1 ATP synthase delta/epsilon subunit, N-terminal"/>
    <property type="match status" value="1"/>
</dbReference>
<dbReference type="InterPro" id="IPR036771">
    <property type="entry name" value="ATPsynth_dsu/esu_N"/>
</dbReference>
<accession>A0A068VSG7</accession>
<dbReference type="GO" id="GO:0046933">
    <property type="term" value="F:proton-transporting ATP synthase activity, rotational mechanism"/>
    <property type="evidence" value="ECO:0007669"/>
    <property type="project" value="UniProtKB-UniRule"/>
</dbReference>
<keyword evidence="5 8" id="KW-0472">Membrane</keyword>
<feature type="domain" description="ATP synthase F1 complex delta/epsilon subunit N-terminal" evidence="12">
    <location>
        <begin position="5"/>
        <end position="82"/>
    </location>
</feature>
<gene>
    <name evidence="8 13" type="primary">atpC</name>
    <name evidence="13" type="ORF">PFCIRM138_10515</name>
</gene>
<protein>
    <recommendedName>
        <fullName evidence="8">ATP synthase epsilon chain</fullName>
    </recommendedName>
    <alternativeName>
        <fullName evidence="8">ATP synthase F1 sector epsilon subunit</fullName>
    </alternativeName>
    <alternativeName>
        <fullName evidence="8">F-ATPase epsilon subunit</fullName>
    </alternativeName>
</protein>
<dbReference type="GO" id="GO:0016787">
    <property type="term" value="F:hydrolase activity"/>
    <property type="evidence" value="ECO:0007669"/>
    <property type="project" value="UniProtKB-KW"/>
</dbReference>
<comment type="subunit">
    <text evidence="8 9">F-type ATPases have 2 components, CF(1) - the catalytic core - and CF(0) - the membrane proton channel. CF(1) has five subunits: alpha(3), beta(3), gamma(1), delta(1), epsilon(1). CF(0) has three main subunits: a, b and c.</text>
</comment>
<keyword evidence="8" id="KW-1003">Cell membrane</keyword>
<evidence type="ECO:0000256" key="2">
    <source>
        <dbReference type="ARBA" id="ARBA00005712"/>
    </source>
</evidence>
<feature type="region of interest" description="Disordered" evidence="11">
    <location>
        <begin position="136"/>
        <end position="155"/>
    </location>
</feature>
<keyword evidence="7 8" id="KW-0066">ATP synthesis</keyword>
<keyword evidence="6 8" id="KW-0139">CF(1)</keyword>
<dbReference type="EMBL" id="LM676425">
    <property type="protein sequence ID" value="CEP26900.1"/>
    <property type="molecule type" value="Genomic_DNA"/>
</dbReference>
<dbReference type="NCBIfam" id="NF009977">
    <property type="entry name" value="PRK13442.1"/>
    <property type="match status" value="1"/>
</dbReference>
<keyword evidence="10" id="KW-0175">Coiled coil</keyword>
<evidence type="ECO:0000256" key="10">
    <source>
        <dbReference type="SAM" id="Coils"/>
    </source>
</evidence>
<comment type="function">
    <text evidence="8">Produces ATP from ADP in the presence of a proton gradient across the membrane.</text>
</comment>
<evidence type="ECO:0000256" key="11">
    <source>
        <dbReference type="SAM" id="MobiDB-lite"/>
    </source>
</evidence>
<evidence type="ECO:0000256" key="1">
    <source>
        <dbReference type="ARBA" id="ARBA00004202"/>
    </source>
</evidence>
<comment type="subcellular location">
    <subcellularLocation>
        <location evidence="1 8">Cell membrane</location>
        <topology evidence="1 8">Peripheral membrane protein</topology>
    </subcellularLocation>
</comment>
<organism evidence="13">
    <name type="scientific">Propionibacterium freudenreichii subsp. freudenreichii</name>
    <dbReference type="NCBI Taxonomy" id="66712"/>
    <lineage>
        <taxon>Bacteria</taxon>
        <taxon>Bacillati</taxon>
        <taxon>Actinomycetota</taxon>
        <taxon>Actinomycetes</taxon>
        <taxon>Propionibacteriales</taxon>
        <taxon>Propionibacteriaceae</taxon>
        <taxon>Propionibacterium</taxon>
    </lineage>
</organism>
<dbReference type="GO" id="GO:0045259">
    <property type="term" value="C:proton-transporting ATP synthase complex"/>
    <property type="evidence" value="ECO:0007669"/>
    <property type="project" value="UniProtKB-KW"/>
</dbReference>
<keyword evidence="13" id="KW-0378">Hydrolase</keyword>
<dbReference type="HAMAP" id="MF_00530">
    <property type="entry name" value="ATP_synth_epsil_bac"/>
    <property type="match status" value="1"/>
</dbReference>
<name>A0A068VSG7_PROFF</name>